<dbReference type="SUPFAM" id="SSF116734">
    <property type="entry name" value="DNA methylase specificity domain"/>
    <property type="match status" value="1"/>
</dbReference>
<dbReference type="Pfam" id="PF01420">
    <property type="entry name" value="Methylase_S"/>
    <property type="match status" value="1"/>
</dbReference>
<dbReference type="InterPro" id="IPR044946">
    <property type="entry name" value="Restrct_endonuc_typeI_TRD_sf"/>
</dbReference>
<sequence>MKNNFQLSTFNAQLPKGWEVKRLGEVCEILDNLRKPITKRDRVDGDYPYYGATGILSYINDYIFNEKLVLIGEDGAKWFSGANSSFIVKGKYWVNNHAHVIRPNRSIVLDKWIVYFLNFSDLTEFVTGMTVPKLNQGNLKQIKIPLPPLSTQKYIVTILDKAFAEIAKAETI</sequence>
<evidence type="ECO:0000256" key="3">
    <source>
        <dbReference type="ARBA" id="ARBA00023125"/>
    </source>
</evidence>
<dbReference type="InterPro" id="IPR000055">
    <property type="entry name" value="Restrct_endonuc_typeI_TRD"/>
</dbReference>
<protein>
    <recommendedName>
        <fullName evidence="4">Type I restriction modification DNA specificity domain-containing protein</fullName>
    </recommendedName>
</protein>
<evidence type="ECO:0000256" key="1">
    <source>
        <dbReference type="ARBA" id="ARBA00010923"/>
    </source>
</evidence>
<dbReference type="CDD" id="cd17262">
    <property type="entry name" value="RMtype1_S_Aco12261I-TRD2-CR2"/>
    <property type="match status" value="1"/>
</dbReference>
<dbReference type="Gene3D" id="3.90.220.20">
    <property type="entry name" value="DNA methylase specificity domains"/>
    <property type="match status" value="1"/>
</dbReference>
<dbReference type="AlphaFoldDB" id="A0A1J8P3A3"/>
<dbReference type="EMBL" id="MIQH01000540">
    <property type="protein sequence ID" value="OJA03517.1"/>
    <property type="molecule type" value="Genomic_DNA"/>
</dbReference>
<comment type="similarity">
    <text evidence="1">Belongs to the type-I restriction system S methylase family.</text>
</comment>
<keyword evidence="3" id="KW-0238">DNA-binding</keyword>
<dbReference type="RefSeq" id="WP_198934567.1">
    <property type="nucleotide sequence ID" value="NZ_MIQH01000540.1"/>
</dbReference>
<organism evidence="5 6">
    <name type="scientific">Bathymodiolus thermophilus thioautotrophic gill symbiont</name>
    <dbReference type="NCBI Taxonomy" id="2360"/>
    <lineage>
        <taxon>Bacteria</taxon>
        <taxon>Pseudomonadati</taxon>
        <taxon>Pseudomonadota</taxon>
        <taxon>Gammaproteobacteria</taxon>
        <taxon>sulfur-oxidizing symbionts</taxon>
    </lineage>
</organism>
<gene>
    <name evidence="5" type="ORF">BGC33_04375</name>
</gene>
<dbReference type="InterPro" id="IPR051212">
    <property type="entry name" value="Type-I_RE_S_subunit"/>
</dbReference>
<dbReference type="GO" id="GO:0003677">
    <property type="term" value="F:DNA binding"/>
    <property type="evidence" value="ECO:0007669"/>
    <property type="project" value="UniProtKB-KW"/>
</dbReference>
<evidence type="ECO:0000259" key="4">
    <source>
        <dbReference type="Pfam" id="PF01420"/>
    </source>
</evidence>
<comment type="caution">
    <text evidence="5">The sequence shown here is derived from an EMBL/GenBank/DDBJ whole genome shotgun (WGS) entry which is preliminary data.</text>
</comment>
<dbReference type="PANTHER" id="PTHR43140">
    <property type="entry name" value="TYPE-1 RESTRICTION ENZYME ECOKI SPECIFICITY PROTEIN"/>
    <property type="match status" value="1"/>
</dbReference>
<dbReference type="REBASE" id="230195">
    <property type="entry name" value="S.BthBATORF4385P"/>
</dbReference>
<evidence type="ECO:0000256" key="2">
    <source>
        <dbReference type="ARBA" id="ARBA00022747"/>
    </source>
</evidence>
<feature type="domain" description="Type I restriction modification DNA specificity" evidence="4">
    <location>
        <begin position="15"/>
        <end position="168"/>
    </location>
</feature>
<reference evidence="6" key="1">
    <citation type="submission" date="2016-09" db="EMBL/GenBank/DDBJ databases">
        <title>Genome Sequence of Bathymodiolus thermophilus sulfur-oxidizing gill endosymbiont.</title>
        <authorList>
            <person name="Ponnudurai R."/>
            <person name="Kleiner M."/>
            <person name="Sayavedra L."/>
            <person name="Thuermer A."/>
            <person name="Felbeck H."/>
            <person name="Schlueter R."/>
            <person name="Schweder T."/>
            <person name="Markert S."/>
        </authorList>
    </citation>
    <scope>NUCLEOTIDE SEQUENCE [LARGE SCALE GENOMIC DNA]</scope>
    <source>
        <strain evidence="6">BAT/CrabSpa'14</strain>
    </source>
</reference>
<dbReference type="Proteomes" id="UP000182798">
    <property type="component" value="Unassembled WGS sequence"/>
</dbReference>
<proteinExistence type="inferred from homology"/>
<dbReference type="PANTHER" id="PTHR43140:SF1">
    <property type="entry name" value="TYPE I RESTRICTION ENZYME ECOKI SPECIFICITY SUBUNIT"/>
    <property type="match status" value="1"/>
</dbReference>
<evidence type="ECO:0000313" key="6">
    <source>
        <dbReference type="Proteomes" id="UP000182798"/>
    </source>
</evidence>
<dbReference type="GO" id="GO:0009307">
    <property type="term" value="P:DNA restriction-modification system"/>
    <property type="evidence" value="ECO:0007669"/>
    <property type="project" value="UniProtKB-KW"/>
</dbReference>
<keyword evidence="2" id="KW-0680">Restriction system</keyword>
<feature type="non-terminal residue" evidence="5">
    <location>
        <position position="172"/>
    </location>
</feature>
<evidence type="ECO:0000313" key="5">
    <source>
        <dbReference type="EMBL" id="OJA03517.1"/>
    </source>
</evidence>
<accession>A0A1J8P3A3</accession>
<name>A0A1J8P3A3_9GAMM</name>